<evidence type="ECO:0000256" key="1">
    <source>
        <dbReference type="ARBA" id="ARBA00023117"/>
    </source>
</evidence>
<accession>A0AAD3Y0W9</accession>
<feature type="compositionally biased region" description="Acidic residues" evidence="3">
    <location>
        <begin position="110"/>
        <end position="125"/>
    </location>
</feature>
<protein>
    <recommendedName>
        <fullName evidence="4">Bromo domain-containing protein</fullName>
    </recommendedName>
</protein>
<dbReference type="EMBL" id="BSYO01000028">
    <property type="protein sequence ID" value="GMH24988.1"/>
    <property type="molecule type" value="Genomic_DNA"/>
</dbReference>
<gene>
    <name evidence="5" type="ORF">Nepgr_026831</name>
</gene>
<feature type="region of interest" description="Disordered" evidence="3">
    <location>
        <begin position="79"/>
        <end position="175"/>
    </location>
</feature>
<dbReference type="Gene3D" id="1.20.920.10">
    <property type="entry name" value="Bromodomain-like"/>
    <property type="match status" value="1"/>
</dbReference>
<dbReference type="PROSITE" id="PS00633">
    <property type="entry name" value="BROMODOMAIN_1"/>
    <property type="match status" value="1"/>
</dbReference>
<feature type="compositionally biased region" description="Basic residues" evidence="3">
    <location>
        <begin position="1"/>
        <end position="13"/>
    </location>
</feature>
<keyword evidence="1 2" id="KW-0103">Bromodomain</keyword>
<feature type="region of interest" description="Disordered" evidence="3">
    <location>
        <begin position="663"/>
        <end position="685"/>
    </location>
</feature>
<name>A0AAD3Y0W9_NEPGR</name>
<dbReference type="PANTHER" id="PTHR22881">
    <property type="entry name" value="BROMODOMAIN CONTAINING PROTEIN"/>
    <property type="match status" value="1"/>
</dbReference>
<sequence>MGEILRRRKKGRPSKADLAARLATSSAPQPTEKRHLRRRSFRCKIIDFGEDYLDDDFEVAEEEEEDGGYERRRQKKLKLVLKLPTGRPSCDGGDLVSRTRRPSRRHADSDDGEEEEENDDAEEEEARVVKKRKINGYSEVDAHDNASDEERGRKSASKQGDSVTGIQVDTKSGTPLPEKKQLELILDKLQKKDTYGVYAEPVDPEELPDYHDIIEHPMDFATVRKKLANGSYCTLELFEADVFLICSNAMKYNAPDTIYYKQARAIKELSEKKFCGIRNDIELYERGPKSEHKEISALIVKKQTKKPICSSTHEPLGSGFSSGATLATSDAQNTFNAVEVSTLERPSNNDGFLAGTSSRVENSLEKVEDSLSGKGLLPKCGKKPSVVDENHRATYDISNQPVDRFESRFMPLEGEKKQLVSVGWQGDHLYAQSLARFAAALGPVAWRTAAKRIEQSLPPGLKFGRGWVGEYEPLPMQMLAVETRMQNEDPFSSKLKSPANLKHDKFQQNSLPLSDNPISANGFSKPPILKTSVDHCLVFRNSIGTENKVARSEDSNCLAAVNQKPDLHIARNPFSWVAEVPISCRVEKTMKNCNSSPSFPSNHQNSNGVHLHVESANGKVVNNSVDMNRTISSPLSIAPAQVVLKQEQHPSDLTLTTRISTEQAVKQQNGSNLKPSLLPPRGDNRSNAAATVNLSMNRSQVSADLSYNNIHNNTQDLHQRVLGSQALSSVRFSKHEASNEMEGFWSFASLGHRIQFLLAMAANNLLACFGFGPNKTFTLEFANIADEFLFGGGRAKTLGSDGYASTENLYRVAMANTVPPKRLPFLHHGLLVDEEVLLWKIKTAAFLQLV</sequence>
<dbReference type="InterPro" id="IPR051831">
    <property type="entry name" value="Bromodomain_contain_prot"/>
</dbReference>
<dbReference type="InterPro" id="IPR001487">
    <property type="entry name" value="Bromodomain"/>
</dbReference>
<dbReference type="SUPFAM" id="SSF47370">
    <property type="entry name" value="Bromodomain"/>
    <property type="match status" value="1"/>
</dbReference>
<dbReference type="PROSITE" id="PS50014">
    <property type="entry name" value="BROMODOMAIN_2"/>
    <property type="match status" value="1"/>
</dbReference>
<evidence type="ECO:0000313" key="5">
    <source>
        <dbReference type="EMBL" id="GMH24988.1"/>
    </source>
</evidence>
<feature type="region of interest" description="Disordered" evidence="3">
    <location>
        <begin position="1"/>
        <end position="37"/>
    </location>
</feature>
<proteinExistence type="predicted"/>
<evidence type="ECO:0000256" key="2">
    <source>
        <dbReference type="PROSITE-ProRule" id="PRU00035"/>
    </source>
</evidence>
<evidence type="ECO:0000313" key="6">
    <source>
        <dbReference type="Proteomes" id="UP001279734"/>
    </source>
</evidence>
<dbReference type="CDD" id="cd04369">
    <property type="entry name" value="Bromodomain"/>
    <property type="match status" value="1"/>
</dbReference>
<dbReference type="SMART" id="SM00297">
    <property type="entry name" value="BROMO"/>
    <property type="match status" value="1"/>
</dbReference>
<evidence type="ECO:0000256" key="3">
    <source>
        <dbReference type="SAM" id="MobiDB-lite"/>
    </source>
</evidence>
<dbReference type="InterPro" id="IPR018359">
    <property type="entry name" value="Bromodomain_CS"/>
</dbReference>
<comment type="caution">
    <text evidence="5">The sequence shown here is derived from an EMBL/GenBank/DDBJ whole genome shotgun (WGS) entry which is preliminary data.</text>
</comment>
<evidence type="ECO:0000259" key="4">
    <source>
        <dbReference type="PROSITE" id="PS50014"/>
    </source>
</evidence>
<feature type="domain" description="Bromo" evidence="4">
    <location>
        <begin position="190"/>
        <end position="260"/>
    </location>
</feature>
<feature type="compositionally biased region" description="Basic and acidic residues" evidence="3">
    <location>
        <begin position="140"/>
        <end position="153"/>
    </location>
</feature>
<keyword evidence="6" id="KW-1185">Reference proteome</keyword>
<feature type="compositionally biased region" description="Polar residues" evidence="3">
    <location>
        <begin position="157"/>
        <end position="173"/>
    </location>
</feature>
<dbReference type="InterPro" id="IPR036427">
    <property type="entry name" value="Bromodomain-like_sf"/>
</dbReference>
<feature type="compositionally biased region" description="Polar residues" evidence="3">
    <location>
        <begin position="663"/>
        <end position="674"/>
    </location>
</feature>
<dbReference type="Pfam" id="PF00439">
    <property type="entry name" value="Bromodomain"/>
    <property type="match status" value="1"/>
</dbReference>
<dbReference type="Proteomes" id="UP001279734">
    <property type="component" value="Unassembled WGS sequence"/>
</dbReference>
<dbReference type="AlphaFoldDB" id="A0AAD3Y0W9"/>
<reference evidence="5" key="1">
    <citation type="submission" date="2023-05" db="EMBL/GenBank/DDBJ databases">
        <title>Nepenthes gracilis genome sequencing.</title>
        <authorList>
            <person name="Fukushima K."/>
        </authorList>
    </citation>
    <scope>NUCLEOTIDE SEQUENCE</scope>
    <source>
        <strain evidence="5">SING2019-196</strain>
    </source>
</reference>
<dbReference type="PANTHER" id="PTHR22881:SF42">
    <property type="entry name" value="DNA-BINDING BROMODOMAIN-CONTAINING PROTEIN"/>
    <property type="match status" value="1"/>
</dbReference>
<organism evidence="5 6">
    <name type="scientific">Nepenthes gracilis</name>
    <name type="common">Slender pitcher plant</name>
    <dbReference type="NCBI Taxonomy" id="150966"/>
    <lineage>
        <taxon>Eukaryota</taxon>
        <taxon>Viridiplantae</taxon>
        <taxon>Streptophyta</taxon>
        <taxon>Embryophyta</taxon>
        <taxon>Tracheophyta</taxon>
        <taxon>Spermatophyta</taxon>
        <taxon>Magnoliopsida</taxon>
        <taxon>eudicotyledons</taxon>
        <taxon>Gunneridae</taxon>
        <taxon>Pentapetalae</taxon>
        <taxon>Caryophyllales</taxon>
        <taxon>Nepenthaceae</taxon>
        <taxon>Nepenthes</taxon>
    </lineage>
</organism>
<dbReference type="PRINTS" id="PR00503">
    <property type="entry name" value="BROMODOMAIN"/>
</dbReference>